<dbReference type="OMA" id="MRANTAY"/>
<keyword evidence="1" id="KW-0175">Coiled coil</keyword>
<evidence type="ECO:0000256" key="1">
    <source>
        <dbReference type="SAM" id="Coils"/>
    </source>
</evidence>
<dbReference type="Proteomes" id="UP000821853">
    <property type="component" value="Chromosome 1"/>
</dbReference>
<dbReference type="InterPro" id="IPR011993">
    <property type="entry name" value="PH-like_dom_sf"/>
</dbReference>
<proteinExistence type="predicted"/>
<evidence type="ECO:0000313" key="3">
    <source>
        <dbReference type="EMBL" id="KAH9360663.1"/>
    </source>
</evidence>
<dbReference type="VEuPathDB" id="VectorBase:HLOH_049439"/>
<organism evidence="3 4">
    <name type="scientific">Haemaphysalis longicornis</name>
    <name type="common">Bush tick</name>
    <dbReference type="NCBI Taxonomy" id="44386"/>
    <lineage>
        <taxon>Eukaryota</taxon>
        <taxon>Metazoa</taxon>
        <taxon>Ecdysozoa</taxon>
        <taxon>Arthropoda</taxon>
        <taxon>Chelicerata</taxon>
        <taxon>Arachnida</taxon>
        <taxon>Acari</taxon>
        <taxon>Parasitiformes</taxon>
        <taxon>Ixodida</taxon>
        <taxon>Ixodoidea</taxon>
        <taxon>Ixodidae</taxon>
        <taxon>Haemaphysalinae</taxon>
        <taxon>Haemaphysalis</taxon>
    </lineage>
</organism>
<name>A0A9J6FCZ3_HAELO</name>
<dbReference type="InterPro" id="IPR000697">
    <property type="entry name" value="WH1/EVH1_dom"/>
</dbReference>
<protein>
    <recommendedName>
        <fullName evidence="2">WH1 domain-containing protein</fullName>
    </recommendedName>
</protein>
<dbReference type="SUPFAM" id="SSF50729">
    <property type="entry name" value="PH domain-like"/>
    <property type="match status" value="1"/>
</dbReference>
<dbReference type="OrthoDB" id="9983798at2759"/>
<dbReference type="PROSITE" id="PS50229">
    <property type="entry name" value="WH1"/>
    <property type="match status" value="1"/>
</dbReference>
<gene>
    <name evidence="3" type="ORF">HPB48_004795</name>
</gene>
<dbReference type="InterPro" id="IPR045027">
    <property type="entry name" value="Homer"/>
</dbReference>
<accession>A0A9J6FCZ3</accession>
<dbReference type="EMBL" id="JABSTR010000001">
    <property type="protein sequence ID" value="KAH9360663.1"/>
    <property type="molecule type" value="Genomic_DNA"/>
</dbReference>
<reference evidence="3 4" key="1">
    <citation type="journal article" date="2020" name="Cell">
        <title>Large-Scale Comparative Analyses of Tick Genomes Elucidate Their Genetic Diversity and Vector Capacities.</title>
        <authorList>
            <consortium name="Tick Genome and Microbiome Consortium (TIGMIC)"/>
            <person name="Jia N."/>
            <person name="Wang J."/>
            <person name="Shi W."/>
            <person name="Du L."/>
            <person name="Sun Y."/>
            <person name="Zhan W."/>
            <person name="Jiang J.F."/>
            <person name="Wang Q."/>
            <person name="Zhang B."/>
            <person name="Ji P."/>
            <person name="Bell-Sakyi L."/>
            <person name="Cui X.M."/>
            <person name="Yuan T.T."/>
            <person name="Jiang B.G."/>
            <person name="Yang W.F."/>
            <person name="Lam T.T."/>
            <person name="Chang Q.C."/>
            <person name="Ding S.J."/>
            <person name="Wang X.J."/>
            <person name="Zhu J.G."/>
            <person name="Ruan X.D."/>
            <person name="Zhao L."/>
            <person name="Wei J.T."/>
            <person name="Ye R.Z."/>
            <person name="Que T.C."/>
            <person name="Du C.H."/>
            <person name="Zhou Y.H."/>
            <person name="Cheng J.X."/>
            <person name="Dai P.F."/>
            <person name="Guo W.B."/>
            <person name="Han X.H."/>
            <person name="Huang E.J."/>
            <person name="Li L.F."/>
            <person name="Wei W."/>
            <person name="Gao Y.C."/>
            <person name="Liu J.Z."/>
            <person name="Shao H.Z."/>
            <person name="Wang X."/>
            <person name="Wang C.C."/>
            <person name="Yang T.C."/>
            <person name="Huo Q.B."/>
            <person name="Li W."/>
            <person name="Chen H.Y."/>
            <person name="Chen S.E."/>
            <person name="Zhou L.G."/>
            <person name="Ni X.B."/>
            <person name="Tian J.H."/>
            <person name="Sheng Y."/>
            <person name="Liu T."/>
            <person name="Pan Y.S."/>
            <person name="Xia L.Y."/>
            <person name="Li J."/>
            <person name="Zhao F."/>
            <person name="Cao W.C."/>
        </authorList>
    </citation>
    <scope>NUCLEOTIDE SEQUENCE [LARGE SCALE GENOMIC DNA]</scope>
    <source>
        <strain evidence="3">HaeL-2018</strain>
    </source>
</reference>
<dbReference type="AlphaFoldDB" id="A0A9J6FCZ3"/>
<keyword evidence="4" id="KW-1185">Reference proteome</keyword>
<dbReference type="Gene3D" id="2.30.29.30">
    <property type="entry name" value="Pleckstrin-homology domain (PH domain)/Phosphotyrosine-binding domain (PTB)"/>
    <property type="match status" value="1"/>
</dbReference>
<dbReference type="PANTHER" id="PTHR10918">
    <property type="entry name" value="HOMER"/>
    <property type="match status" value="1"/>
</dbReference>
<evidence type="ECO:0000259" key="2">
    <source>
        <dbReference type="PROSITE" id="PS50229"/>
    </source>
</evidence>
<feature type="domain" description="WH1" evidence="2">
    <location>
        <begin position="1"/>
        <end position="46"/>
    </location>
</feature>
<feature type="coiled-coil region" evidence="1">
    <location>
        <begin position="123"/>
        <end position="150"/>
    </location>
</feature>
<sequence length="225" mass="24926">MTFIKTSETFGVWPVMRANTAYGLGFGSEANLAKFIAKFQERKEVARLAAHKAGNNGVAVRLAAEEPRSAQGAGDLHSSSHMRHAAAVASLPQTTAEAQLRYENDILKRALAQSSAYTKTFEEEESNIAAKEWKRQLHVLKEENAAMRARILDFEASGVGAGGAPDVSVVTERHLELAPLRASVDLLRRENKQKYGELEDLKQKLKDQMFKKAHNALMSYNKMLN</sequence>
<dbReference type="GO" id="GO:0035256">
    <property type="term" value="F:G protein-coupled glutamate receptor binding"/>
    <property type="evidence" value="ECO:0007669"/>
    <property type="project" value="InterPro"/>
</dbReference>
<dbReference type="Pfam" id="PF00568">
    <property type="entry name" value="WH1"/>
    <property type="match status" value="1"/>
</dbReference>
<evidence type="ECO:0000313" key="4">
    <source>
        <dbReference type="Proteomes" id="UP000821853"/>
    </source>
</evidence>
<comment type="caution">
    <text evidence="3">The sequence shown here is derived from an EMBL/GenBank/DDBJ whole genome shotgun (WGS) entry which is preliminary data.</text>
</comment>